<evidence type="ECO:0000313" key="9">
    <source>
        <dbReference type="EMBL" id="CAD8895965.1"/>
    </source>
</evidence>
<dbReference type="PANTHER" id="PTHR12461">
    <property type="entry name" value="HYPOXIA-INDUCIBLE FACTOR 1 ALPHA INHIBITOR-RELATED"/>
    <property type="match status" value="1"/>
</dbReference>
<evidence type="ECO:0000256" key="2">
    <source>
        <dbReference type="ARBA" id="ARBA00004123"/>
    </source>
</evidence>
<dbReference type="SUPFAM" id="SSF51197">
    <property type="entry name" value="Clavaminate synthase-like"/>
    <property type="match status" value="1"/>
</dbReference>
<dbReference type="PANTHER" id="PTHR12461:SF106">
    <property type="entry name" value="BIFUNCTIONAL PEPTIDASE AND ARGINYL-HYDROXYLASE JMJD5"/>
    <property type="match status" value="1"/>
</dbReference>
<evidence type="ECO:0000259" key="8">
    <source>
        <dbReference type="PROSITE" id="PS51184"/>
    </source>
</evidence>
<dbReference type="Gene3D" id="2.60.120.650">
    <property type="entry name" value="Cupin"/>
    <property type="match status" value="1"/>
</dbReference>
<evidence type="ECO:0000256" key="3">
    <source>
        <dbReference type="ARBA" id="ARBA00022723"/>
    </source>
</evidence>
<sequence length="563" mass="65058">MEFAFNWFRERDATGSGKEPSPAVTGDATAPRDWVPPSDSAADGTGQSLKDLHPTHDFDYEAMVRDLGEEIIPVIRKSYDGTVPLQEHMTFRQFIAKHWRKCNSQKYLHQWQFPLSEGAGGRLCRRSRPLPVLDEDMLSSWLDLPQCSGDSPLQYLFMGAKQTYTEIHRDNGGLDILIAPLYGKKECTLVHRDDSQYIYRCNASLERPDLVKHPLLINARIWKTILSPGDILLLPYGTYHMCRNLTKCLSYSRFHLDIVNLPGFMRSFFDQDAPEIEHHIILWNYTTKCINTLDNITDESRTSTVYDEEIIQHEKKVVSTLTLLRHTVQDIVNKLSSKEQFEEKKNDFSFADRKDDVSILVKEWFQLLNDIDVSLHENRYKFISRKKPRVPRLQALLDANMGQSDSIDTLPQTKTKSIPPSAVDTATPSFSYDQLYSLDLNAGIDQHFYYRLNGTWHQARVIDTVPNKRAVLVSYEDFPSDHDEYLTLESVTVANRDGLMNFEEVVPETVLRCRWGNDAEIYYAKLIKKVCSNFVRVEFPKLGRDLDRWVLPEELHTRPQDGK</sequence>
<evidence type="ECO:0000256" key="7">
    <source>
        <dbReference type="SAM" id="MobiDB-lite"/>
    </source>
</evidence>
<comment type="cofactor">
    <cofactor evidence="1">
        <name>Fe(2+)</name>
        <dbReference type="ChEBI" id="CHEBI:29033"/>
    </cofactor>
</comment>
<feature type="region of interest" description="Disordered" evidence="7">
    <location>
        <begin position="11"/>
        <end position="52"/>
    </location>
</feature>
<evidence type="ECO:0000256" key="6">
    <source>
        <dbReference type="ARBA" id="ARBA00023242"/>
    </source>
</evidence>
<keyword evidence="4" id="KW-0560">Oxidoreductase</keyword>
<proteinExistence type="predicted"/>
<dbReference type="EMBL" id="HBFR01031957">
    <property type="protein sequence ID" value="CAD8895965.1"/>
    <property type="molecule type" value="Transcribed_RNA"/>
</dbReference>
<keyword evidence="6" id="KW-0539">Nucleus</keyword>
<keyword evidence="3" id="KW-0479">Metal-binding</keyword>
<dbReference type="AlphaFoldDB" id="A0A7S1BU11"/>
<evidence type="ECO:0000256" key="5">
    <source>
        <dbReference type="ARBA" id="ARBA00023004"/>
    </source>
</evidence>
<dbReference type="InterPro" id="IPR041667">
    <property type="entry name" value="Cupin_8"/>
</dbReference>
<dbReference type="GO" id="GO:0046872">
    <property type="term" value="F:metal ion binding"/>
    <property type="evidence" value="ECO:0007669"/>
    <property type="project" value="UniProtKB-KW"/>
</dbReference>
<dbReference type="Pfam" id="PF13621">
    <property type="entry name" value="Cupin_8"/>
    <property type="match status" value="1"/>
</dbReference>
<organism evidence="9">
    <name type="scientific">Corethron hystrix</name>
    <dbReference type="NCBI Taxonomy" id="216773"/>
    <lineage>
        <taxon>Eukaryota</taxon>
        <taxon>Sar</taxon>
        <taxon>Stramenopiles</taxon>
        <taxon>Ochrophyta</taxon>
        <taxon>Bacillariophyta</taxon>
        <taxon>Coscinodiscophyceae</taxon>
        <taxon>Corethrophycidae</taxon>
        <taxon>Corethrales</taxon>
        <taxon>Corethraceae</taxon>
        <taxon>Corethron</taxon>
    </lineage>
</organism>
<gene>
    <name evidence="9" type="ORF">CHYS00102_LOCUS23179</name>
</gene>
<protein>
    <recommendedName>
        <fullName evidence="8">JmjC domain-containing protein</fullName>
    </recommendedName>
</protein>
<evidence type="ECO:0000256" key="4">
    <source>
        <dbReference type="ARBA" id="ARBA00023002"/>
    </source>
</evidence>
<dbReference type="PROSITE" id="PS51184">
    <property type="entry name" value="JMJC"/>
    <property type="match status" value="1"/>
</dbReference>
<dbReference type="InterPro" id="IPR003347">
    <property type="entry name" value="JmjC_dom"/>
</dbReference>
<accession>A0A7S1BU11</accession>
<keyword evidence="5" id="KW-0408">Iron</keyword>
<comment type="subcellular location">
    <subcellularLocation>
        <location evidence="2">Nucleus</location>
    </subcellularLocation>
</comment>
<dbReference type="GO" id="GO:0005634">
    <property type="term" value="C:nucleus"/>
    <property type="evidence" value="ECO:0007669"/>
    <property type="project" value="UniProtKB-SubCell"/>
</dbReference>
<name>A0A7S1BU11_9STRA</name>
<feature type="domain" description="JmjC" evidence="8">
    <location>
        <begin position="133"/>
        <end position="272"/>
    </location>
</feature>
<evidence type="ECO:0000256" key="1">
    <source>
        <dbReference type="ARBA" id="ARBA00001954"/>
    </source>
</evidence>
<reference evidence="9" key="1">
    <citation type="submission" date="2021-01" db="EMBL/GenBank/DDBJ databases">
        <authorList>
            <person name="Corre E."/>
            <person name="Pelletier E."/>
            <person name="Niang G."/>
            <person name="Scheremetjew M."/>
            <person name="Finn R."/>
            <person name="Kale V."/>
            <person name="Holt S."/>
            <person name="Cochrane G."/>
            <person name="Meng A."/>
            <person name="Brown T."/>
            <person name="Cohen L."/>
        </authorList>
    </citation>
    <scope>NUCLEOTIDE SEQUENCE</scope>
    <source>
        <strain evidence="9">308</strain>
    </source>
</reference>
<dbReference type="GO" id="GO:0016491">
    <property type="term" value="F:oxidoreductase activity"/>
    <property type="evidence" value="ECO:0007669"/>
    <property type="project" value="UniProtKB-KW"/>
</dbReference>